<accession>A0A5N5U8Y5</accession>
<feature type="transmembrane region" description="Helical" evidence="1">
    <location>
        <begin position="20"/>
        <end position="40"/>
    </location>
</feature>
<dbReference type="InterPro" id="IPR043739">
    <property type="entry name" value="DUF5684"/>
</dbReference>
<feature type="transmembrane region" description="Helical" evidence="1">
    <location>
        <begin position="100"/>
        <end position="121"/>
    </location>
</feature>
<accession>A0A5N5UJZ4</accession>
<organism evidence="4 5">
    <name type="scientific">Halosegnis rubeus</name>
    <dbReference type="NCBI Taxonomy" id="2212850"/>
    <lineage>
        <taxon>Archaea</taxon>
        <taxon>Methanobacteriati</taxon>
        <taxon>Methanobacteriota</taxon>
        <taxon>Stenosarchaea group</taxon>
        <taxon>Halobacteria</taxon>
        <taxon>Halobacteriales</taxon>
        <taxon>Natronomonadaceae</taxon>
        <taxon>Halosegnis</taxon>
    </lineage>
</organism>
<proteinExistence type="predicted"/>
<sequence length="131" mass="13976">MSSSSVLGIAPLQSDATTGVSVVFLLILLALTAVIIAGGWKMLAKAGEPGWGVIVPIYNTYLFFKIGGNSGWWLLALFVPLVNLYALYRMSSGISEAFGQGAGFTVGLFLLPGIFHAILGFGDYRYRGRPN</sequence>
<dbReference type="OrthoDB" id="217556at2157"/>
<dbReference type="Pfam" id="PF18936">
    <property type="entry name" value="DUF5684"/>
    <property type="match status" value="1"/>
</dbReference>
<name>A0A5N5UJZ4_9EURY</name>
<dbReference type="Proteomes" id="UP000326865">
    <property type="component" value="Unassembled WGS sequence"/>
</dbReference>
<evidence type="ECO:0000313" key="7">
    <source>
        <dbReference type="Proteomes" id="UP000326865"/>
    </source>
</evidence>
<evidence type="ECO:0000313" key="6">
    <source>
        <dbReference type="Proteomes" id="UP000326302"/>
    </source>
</evidence>
<dbReference type="AlphaFoldDB" id="A0A5N5UJZ4"/>
<accession>A0A5N5UHW4</accession>
<keyword evidence="1" id="KW-0472">Membrane</keyword>
<evidence type="ECO:0000313" key="3">
    <source>
        <dbReference type="EMBL" id="KAB7518278.1"/>
    </source>
</evidence>
<dbReference type="EMBL" id="QKKZ01000002">
    <property type="protein sequence ID" value="KAB7514968.1"/>
    <property type="molecule type" value="Genomic_DNA"/>
</dbReference>
<dbReference type="EMBL" id="QJOW01000001">
    <property type="protein sequence ID" value="KAB7518278.1"/>
    <property type="molecule type" value="Genomic_DNA"/>
</dbReference>
<dbReference type="EMBL" id="QMDY01000002">
    <property type="protein sequence ID" value="KAB7519143.1"/>
    <property type="molecule type" value="Genomic_DNA"/>
</dbReference>
<dbReference type="RefSeq" id="WP_152119170.1">
    <property type="nucleotide sequence ID" value="NZ_QJOW01000001.1"/>
</dbReference>
<gene>
    <name evidence="2" type="ORF">DM867_07660</name>
    <name evidence="3" type="ORF">DMP03_02655</name>
    <name evidence="4" type="ORF">DP108_03255</name>
</gene>
<keyword evidence="1" id="KW-0812">Transmembrane</keyword>
<evidence type="ECO:0000256" key="1">
    <source>
        <dbReference type="SAM" id="Phobius"/>
    </source>
</evidence>
<dbReference type="Proteomes" id="UP000326207">
    <property type="component" value="Unassembled WGS sequence"/>
</dbReference>
<keyword evidence="7" id="KW-1185">Reference proteome</keyword>
<evidence type="ECO:0000313" key="2">
    <source>
        <dbReference type="EMBL" id="KAB7514968.1"/>
    </source>
</evidence>
<dbReference type="Proteomes" id="UP000326302">
    <property type="component" value="Unassembled WGS sequence"/>
</dbReference>
<feature type="transmembrane region" description="Helical" evidence="1">
    <location>
        <begin position="71"/>
        <end position="88"/>
    </location>
</feature>
<comment type="caution">
    <text evidence="4">The sequence shown here is derived from an EMBL/GenBank/DDBJ whole genome shotgun (WGS) entry which is preliminary data.</text>
</comment>
<evidence type="ECO:0000313" key="5">
    <source>
        <dbReference type="Proteomes" id="UP000326207"/>
    </source>
</evidence>
<protein>
    <submittedName>
        <fullName evidence="4">Signal peptidase I</fullName>
    </submittedName>
</protein>
<reference evidence="5 6" key="1">
    <citation type="submission" date="2019-10" db="EMBL/GenBank/DDBJ databases">
        <title>Unraveling microbial dark matter from salterns through culturing: the case of the genus Halosegnis.</title>
        <authorList>
            <person name="Duran-Viseras A."/>
            <person name="Andrei A.-S."/>
            <person name="Vera-Gargallo B."/>
            <person name="Ghai R."/>
            <person name="Sanchez-Porro C."/>
            <person name="Ventosa A."/>
        </authorList>
    </citation>
    <scope>NUCLEOTIDE SEQUENCE [LARGE SCALE GENOMIC DNA]</scope>
    <source>
        <strain evidence="3 6">F17-44</strain>
        <strain evidence="2 7">F18-79</strain>
        <strain evidence="4 5">F19-13</strain>
    </source>
</reference>
<keyword evidence="1" id="KW-1133">Transmembrane helix</keyword>
<evidence type="ECO:0000313" key="4">
    <source>
        <dbReference type="EMBL" id="KAB7519143.1"/>
    </source>
</evidence>